<dbReference type="InterPro" id="IPR045341">
    <property type="entry name" value="DUF6532"/>
</dbReference>
<reference evidence="4" key="1">
    <citation type="submission" date="2024-06" db="EMBL/GenBank/DDBJ databases">
        <title>Multi-omics analyses provide insights into the biosynthesis of the anticancer antibiotic pleurotin in Hohenbuehelia grisea.</title>
        <authorList>
            <person name="Weaver J.A."/>
            <person name="Alberti F."/>
        </authorList>
    </citation>
    <scope>NUCLEOTIDE SEQUENCE [LARGE SCALE GENOMIC DNA]</scope>
    <source>
        <strain evidence="4">T-177</strain>
    </source>
</reference>
<feature type="region of interest" description="Disordered" evidence="1">
    <location>
        <begin position="1"/>
        <end position="70"/>
    </location>
</feature>
<dbReference type="EMBL" id="JASNQZ010000004">
    <property type="protein sequence ID" value="KAL0958412.1"/>
    <property type="molecule type" value="Genomic_DNA"/>
</dbReference>
<feature type="compositionally biased region" description="Acidic residues" evidence="1">
    <location>
        <begin position="1"/>
        <end position="16"/>
    </location>
</feature>
<accession>A0ABR3JTF2</accession>
<proteinExistence type="predicted"/>
<feature type="region of interest" description="Disordered" evidence="1">
    <location>
        <begin position="110"/>
        <end position="134"/>
    </location>
</feature>
<feature type="domain" description="DUF6532" evidence="2">
    <location>
        <begin position="301"/>
        <end position="420"/>
    </location>
</feature>
<organism evidence="3 4">
    <name type="scientific">Hohenbuehelia grisea</name>
    <dbReference type="NCBI Taxonomy" id="104357"/>
    <lineage>
        <taxon>Eukaryota</taxon>
        <taxon>Fungi</taxon>
        <taxon>Dikarya</taxon>
        <taxon>Basidiomycota</taxon>
        <taxon>Agaricomycotina</taxon>
        <taxon>Agaricomycetes</taxon>
        <taxon>Agaricomycetidae</taxon>
        <taxon>Agaricales</taxon>
        <taxon>Pleurotineae</taxon>
        <taxon>Pleurotaceae</taxon>
        <taxon>Hohenbuehelia</taxon>
    </lineage>
</organism>
<feature type="compositionally biased region" description="Basic and acidic residues" evidence="1">
    <location>
        <begin position="54"/>
        <end position="67"/>
    </location>
</feature>
<comment type="caution">
    <text evidence="3">The sequence shown here is derived from an EMBL/GenBank/DDBJ whole genome shotgun (WGS) entry which is preliminary data.</text>
</comment>
<evidence type="ECO:0000313" key="3">
    <source>
        <dbReference type="EMBL" id="KAL0958412.1"/>
    </source>
</evidence>
<feature type="compositionally biased region" description="Acidic residues" evidence="1">
    <location>
        <begin position="44"/>
        <end position="53"/>
    </location>
</feature>
<keyword evidence="4" id="KW-1185">Reference proteome</keyword>
<dbReference type="Pfam" id="PF20149">
    <property type="entry name" value="DUF6532"/>
    <property type="match status" value="1"/>
</dbReference>
<evidence type="ECO:0000259" key="2">
    <source>
        <dbReference type="Pfam" id="PF20149"/>
    </source>
</evidence>
<protein>
    <recommendedName>
        <fullName evidence="2">DUF6532 domain-containing protein</fullName>
    </recommendedName>
</protein>
<sequence>MANEDEDAMDVPEDENGWTSSELLPMPSDYNESDHSSFSMPHEGEDDLDDDDYDLGKENFRSGDEYHANSAVDDEEEWLHHLASGKAKRGALRSTITKEAEAVTRGPALMQSGAKRKSTSADPVNRKSGKRMRGPRNRWTEVRLEESGGFKKLLPLNCLARNKGANKSSTSLASEGALRVNGKADWGLRLGWRCTDQSKALRVHISGASAATMKRTTAQMGIKLQARSTPISTFRSTKTAHAGSHHLACDLHAKCLRLGGTRQQPWSTNSDVGFVPELRRVWCLVFPHLKEKMNDPSIEYVAAAALRTWRSDIGKAGVEAVDKFIATLHCEHIVGEVNALLTGARFLYRNPDAPEGKRGAWLSDLFLGVFSNHLADTIHVQSTEYPLGAVCLCAASIERGLRLWSSGTKAEKTLFSDTLWGEATDIYAISAGGIDASRWETIFEECSKVIARSKMGKRGDTARVQTVVDYSLDPRAAVRD</sequence>
<dbReference type="Proteomes" id="UP001556367">
    <property type="component" value="Unassembled WGS sequence"/>
</dbReference>
<name>A0ABR3JTF2_9AGAR</name>
<gene>
    <name evidence="3" type="ORF">HGRIS_000553</name>
</gene>
<evidence type="ECO:0000313" key="4">
    <source>
        <dbReference type="Proteomes" id="UP001556367"/>
    </source>
</evidence>
<evidence type="ECO:0000256" key="1">
    <source>
        <dbReference type="SAM" id="MobiDB-lite"/>
    </source>
</evidence>